<dbReference type="RefSeq" id="WP_353544128.1">
    <property type="nucleotide sequence ID" value="NZ_BAABRN010000092.1"/>
</dbReference>
<sequence length="49" mass="4868">MTTLTSAADADAGQLTKAGGTYGEGTFKVNLGTLAVGESGSACFQVTIR</sequence>
<dbReference type="Proteomes" id="UP001458946">
    <property type="component" value="Unassembled WGS sequence"/>
</dbReference>
<proteinExistence type="predicted"/>
<evidence type="ECO:0000313" key="2">
    <source>
        <dbReference type="Proteomes" id="UP001458946"/>
    </source>
</evidence>
<dbReference type="EMBL" id="BAABRN010000092">
    <property type="protein sequence ID" value="GAA5504162.1"/>
    <property type="molecule type" value="Genomic_DNA"/>
</dbReference>
<gene>
    <name evidence="1" type="ORF">Dxin01_03931</name>
</gene>
<protein>
    <submittedName>
        <fullName evidence="1">Uncharacterized protein</fullName>
    </submittedName>
</protein>
<keyword evidence="2" id="KW-1185">Reference proteome</keyword>
<reference evidence="1 2" key="1">
    <citation type="submission" date="2024-02" db="EMBL/GenBank/DDBJ databases">
        <title>Deinococcus xinjiangensis NBRC 107630.</title>
        <authorList>
            <person name="Ichikawa N."/>
            <person name="Katano-Makiyama Y."/>
            <person name="Hidaka K."/>
        </authorList>
    </citation>
    <scope>NUCLEOTIDE SEQUENCE [LARGE SCALE GENOMIC DNA]</scope>
    <source>
        <strain evidence="1 2">NBRC 107630</strain>
    </source>
</reference>
<accession>A0ABP9VG39</accession>
<comment type="caution">
    <text evidence="1">The sequence shown here is derived from an EMBL/GenBank/DDBJ whole genome shotgun (WGS) entry which is preliminary data.</text>
</comment>
<name>A0ABP9VG39_9DEIO</name>
<organism evidence="1 2">
    <name type="scientific">Deinococcus xinjiangensis</name>
    <dbReference type="NCBI Taxonomy" id="457454"/>
    <lineage>
        <taxon>Bacteria</taxon>
        <taxon>Thermotogati</taxon>
        <taxon>Deinococcota</taxon>
        <taxon>Deinococci</taxon>
        <taxon>Deinococcales</taxon>
        <taxon>Deinococcaceae</taxon>
        <taxon>Deinococcus</taxon>
    </lineage>
</organism>
<evidence type="ECO:0000313" key="1">
    <source>
        <dbReference type="EMBL" id="GAA5504162.1"/>
    </source>
</evidence>